<dbReference type="HOGENOM" id="CLU_043035_2_0_11"/>
<dbReference type="Pfam" id="PF06224">
    <property type="entry name" value="AlkZ-like"/>
    <property type="match status" value="1"/>
</dbReference>
<dbReference type="eggNOG" id="COG3214">
    <property type="taxonomic scope" value="Bacteria"/>
</dbReference>
<dbReference type="OrthoDB" id="9787207at2"/>
<accession>S2W0N8</accession>
<name>S2W0N8_9ACTO</name>
<dbReference type="PANTHER" id="PTHR30528:SF0">
    <property type="entry name" value="CYTOPLASMIC PROTEIN"/>
    <property type="match status" value="1"/>
</dbReference>
<proteinExistence type="predicted"/>
<dbReference type="RefSeq" id="WP_016443006.1">
    <property type="nucleotide sequence ID" value="NZ_KE150263.1"/>
</dbReference>
<dbReference type="Proteomes" id="UP000014393">
    <property type="component" value="Unassembled WGS sequence"/>
</dbReference>
<gene>
    <name evidence="1" type="ORF">HMPREF9237_01397</name>
</gene>
<dbReference type="InterPro" id="IPR009351">
    <property type="entry name" value="AlkZ-like"/>
</dbReference>
<reference evidence="1 2" key="1">
    <citation type="submission" date="2013-05" db="EMBL/GenBank/DDBJ databases">
        <title>The Genome Sequence of Actinobaculum schaalii FB123-CNA2.</title>
        <authorList>
            <consortium name="The Broad Institute Genomics Platform"/>
            <person name="Earl A."/>
            <person name="Ward D."/>
            <person name="Feldgarden M."/>
            <person name="Gevers D."/>
            <person name="Saerens B."/>
            <person name="Vaneechoutte M."/>
            <person name="Walker B."/>
            <person name="Young S."/>
            <person name="Zeng Q."/>
            <person name="Gargeya S."/>
            <person name="Fitzgerald M."/>
            <person name="Haas B."/>
            <person name="Abouelleil A."/>
            <person name="Allen A.W."/>
            <person name="Alvarado L."/>
            <person name="Arachchi H.M."/>
            <person name="Berlin A.M."/>
            <person name="Chapman S.B."/>
            <person name="Gainer-Dewar J."/>
            <person name="Goldberg J."/>
            <person name="Griggs A."/>
            <person name="Gujja S."/>
            <person name="Hansen M."/>
            <person name="Howarth C."/>
            <person name="Imamovic A."/>
            <person name="Ireland A."/>
            <person name="Larimer J."/>
            <person name="McCowan C."/>
            <person name="Murphy C."/>
            <person name="Pearson M."/>
            <person name="Poon T.W."/>
            <person name="Priest M."/>
            <person name="Roberts A."/>
            <person name="Saif S."/>
            <person name="Shea T."/>
            <person name="Sisk P."/>
            <person name="Sykes S."/>
            <person name="Wortman J."/>
            <person name="Nusbaum C."/>
            <person name="Birren B."/>
        </authorList>
    </citation>
    <scope>NUCLEOTIDE SEQUENCE [LARGE SCALE GENOMIC DNA]</scope>
    <source>
        <strain evidence="1 2">FB123-CNA-2</strain>
    </source>
</reference>
<evidence type="ECO:0008006" key="3">
    <source>
        <dbReference type="Google" id="ProtNLM"/>
    </source>
</evidence>
<keyword evidence="2" id="KW-1185">Reference proteome</keyword>
<organism evidence="1 2">
    <name type="scientific">Actinotignum schaalii FB123-CNA-2</name>
    <dbReference type="NCBI Taxonomy" id="883067"/>
    <lineage>
        <taxon>Bacteria</taxon>
        <taxon>Bacillati</taxon>
        <taxon>Actinomycetota</taxon>
        <taxon>Actinomycetes</taxon>
        <taxon>Actinomycetales</taxon>
        <taxon>Actinomycetaceae</taxon>
        <taxon>Actinotignum</taxon>
    </lineage>
</organism>
<evidence type="ECO:0000313" key="1">
    <source>
        <dbReference type="EMBL" id="EPD26122.1"/>
    </source>
</evidence>
<evidence type="ECO:0000313" key="2">
    <source>
        <dbReference type="Proteomes" id="UP000014393"/>
    </source>
</evidence>
<dbReference type="PANTHER" id="PTHR30528">
    <property type="entry name" value="CYTOPLASMIC PROTEIN"/>
    <property type="match status" value="1"/>
</dbReference>
<dbReference type="EMBL" id="AGWM01000012">
    <property type="protein sequence ID" value="EPD26122.1"/>
    <property type="molecule type" value="Genomic_DNA"/>
</dbReference>
<dbReference type="PATRIC" id="fig|883067.3.peg.1365"/>
<dbReference type="AlphaFoldDB" id="S2W0N8"/>
<protein>
    <recommendedName>
        <fullName evidence="3">Winged helix DNA-binding domain-containing protein</fullName>
    </recommendedName>
</protein>
<sequence length="367" mass="41480">MVNPDSEPRYRIDIATARKIAVTAQMLAPEVRSAEPSIADVFQRPGCVQIDSLQAVRRSQELVLLARGVDKQSLPLLHESSTGLFETWGHAHSLMPRLIWPLLHWRRRRIKEHGLSGLQVDDDVARAVLERIRENGPMVHSQLGRAVGQGWERSSPVKTACEWLLSIGELAVISRDEKWQRIYCTPEQAGLPDVELLDADTSLNKTVALALRALGIARLDDVVDYFRFPKSANIREHCFADGYVAVEVRGLAGTWLAHEALMEELHNARWETGSMTLLSPFDSLIWTRSRQRELFGKDYRLEAYKPAHKREFGYFGMPILCDEQIIGRVAARVKDGHVGIENLEVDEGFSPESIRSEITTLLESWVS</sequence>
<comment type="caution">
    <text evidence="1">The sequence shown here is derived from an EMBL/GenBank/DDBJ whole genome shotgun (WGS) entry which is preliminary data.</text>
</comment>